<proteinExistence type="predicted"/>
<evidence type="ECO:0000313" key="1">
    <source>
        <dbReference type="EMBL" id="PJJ80279.1"/>
    </source>
</evidence>
<dbReference type="AlphaFoldDB" id="A0A2H9VPJ2"/>
<dbReference type="RefSeq" id="WP_157799204.1">
    <property type="nucleotide sequence ID" value="NZ_PGFJ01000002.1"/>
</dbReference>
<reference evidence="1 2" key="1">
    <citation type="submission" date="2017-11" db="EMBL/GenBank/DDBJ databases">
        <title>Genomic Encyclopedia of Archaeal and Bacterial Type Strains, Phase II (KMG-II): From Individual Species to Whole Genera.</title>
        <authorList>
            <person name="Goeker M."/>
        </authorList>
    </citation>
    <scope>NUCLEOTIDE SEQUENCE [LARGE SCALE GENOMIC DNA]</scope>
    <source>
        <strain evidence="1 2">DSM 28175</strain>
    </source>
</reference>
<dbReference type="InterPro" id="IPR047880">
    <property type="entry name" value="MafI-like"/>
</dbReference>
<dbReference type="EMBL" id="PGFJ01000002">
    <property type="protein sequence ID" value="PJJ80279.1"/>
    <property type="molecule type" value="Genomic_DNA"/>
</dbReference>
<dbReference type="Proteomes" id="UP000242687">
    <property type="component" value="Unassembled WGS sequence"/>
</dbReference>
<dbReference type="NCBIfam" id="NF033691">
    <property type="entry name" value="immunity_MafI"/>
    <property type="match status" value="1"/>
</dbReference>
<name>A0A2H9VPJ2_9SPHI</name>
<protein>
    <recommendedName>
        <fullName evidence="3">MafI family immunity protein</fullName>
    </recommendedName>
</protein>
<sequence>MIERSKVFGSSEVYVKQACEFLDHREHGLCFDTVVMQLYESDLAISDDYYNLIGEIANKMDVEMQYYSFMESLIAKN</sequence>
<dbReference type="OrthoDB" id="886877at2"/>
<evidence type="ECO:0008006" key="3">
    <source>
        <dbReference type="Google" id="ProtNLM"/>
    </source>
</evidence>
<keyword evidence="2" id="KW-1185">Reference proteome</keyword>
<comment type="caution">
    <text evidence="1">The sequence shown here is derived from an EMBL/GenBank/DDBJ whole genome shotgun (WGS) entry which is preliminary data.</text>
</comment>
<accession>A0A2H9VPJ2</accession>
<evidence type="ECO:0000313" key="2">
    <source>
        <dbReference type="Proteomes" id="UP000242687"/>
    </source>
</evidence>
<gene>
    <name evidence="1" type="ORF">CLV57_3428</name>
</gene>
<organism evidence="1 2">
    <name type="scientific">Mucilaginibacter auburnensis</name>
    <dbReference type="NCBI Taxonomy" id="1457233"/>
    <lineage>
        <taxon>Bacteria</taxon>
        <taxon>Pseudomonadati</taxon>
        <taxon>Bacteroidota</taxon>
        <taxon>Sphingobacteriia</taxon>
        <taxon>Sphingobacteriales</taxon>
        <taxon>Sphingobacteriaceae</taxon>
        <taxon>Mucilaginibacter</taxon>
    </lineage>
</organism>